<dbReference type="Proteomes" id="UP000468650">
    <property type="component" value="Unassembled WGS sequence"/>
</dbReference>
<reference evidence="2 3" key="1">
    <citation type="submission" date="2019-09" db="EMBL/GenBank/DDBJ databases">
        <title>Genomes of family Cryomorphaceae.</title>
        <authorList>
            <person name="Bowman J.P."/>
        </authorList>
    </citation>
    <scope>NUCLEOTIDE SEQUENCE [LARGE SCALE GENOMIC DNA]</scope>
    <source>
        <strain evidence="2 3">LMG 25704</strain>
    </source>
</reference>
<accession>A0A6N6RDS4</accession>
<feature type="chain" id="PRO_5026884949" description="Outer membrane beta-barrel protein" evidence="1">
    <location>
        <begin position="19"/>
        <end position="257"/>
    </location>
</feature>
<evidence type="ECO:0000313" key="3">
    <source>
        <dbReference type="Proteomes" id="UP000468650"/>
    </source>
</evidence>
<name>A0A6N6RDS4_9FLAO</name>
<dbReference type="EMBL" id="WBVO01000011">
    <property type="protein sequence ID" value="KAB2807380.1"/>
    <property type="molecule type" value="Genomic_DNA"/>
</dbReference>
<evidence type="ECO:0000256" key="1">
    <source>
        <dbReference type="SAM" id="SignalP"/>
    </source>
</evidence>
<sequence length="257" mass="29832">MRKLFATVGLLASFGVFGQNDTDADWKRTVYSEEFTIGVVLHTGSPWPGFNFRRLHWTDGFTKWGYEIDYTAYRHPREIKYPAQSILGSSRSFTYGKINDFFAFRTGYGRERVLYDKQDRGTLSISLQTYGGVAWGMLKPVYVDVVRFTPDGNRIEGSERYDPEIHDNAMISGQEPFFTGFSELQIRPGVYTKIGLSFDYNFLDEKITAMEVGTIFDYYPNWFGLYESNGVPVMARVDNPSLWWQIYISFNFGNKWY</sequence>
<comment type="caution">
    <text evidence="2">The sequence shown here is derived from an EMBL/GenBank/DDBJ whole genome shotgun (WGS) entry which is preliminary data.</text>
</comment>
<feature type="signal peptide" evidence="1">
    <location>
        <begin position="1"/>
        <end position="18"/>
    </location>
</feature>
<gene>
    <name evidence="2" type="ORF">F8C67_12450</name>
</gene>
<dbReference type="RefSeq" id="WP_151668187.1">
    <property type="nucleotide sequence ID" value="NZ_WBVO01000011.1"/>
</dbReference>
<dbReference type="AlphaFoldDB" id="A0A6N6RDS4"/>
<organism evidence="2 3">
    <name type="scientific">Phaeocystidibacter luteus</name>
    <dbReference type="NCBI Taxonomy" id="911197"/>
    <lineage>
        <taxon>Bacteria</taxon>
        <taxon>Pseudomonadati</taxon>
        <taxon>Bacteroidota</taxon>
        <taxon>Flavobacteriia</taxon>
        <taxon>Flavobacteriales</taxon>
        <taxon>Phaeocystidibacteraceae</taxon>
        <taxon>Phaeocystidibacter</taxon>
    </lineage>
</organism>
<keyword evidence="3" id="KW-1185">Reference proteome</keyword>
<evidence type="ECO:0008006" key="4">
    <source>
        <dbReference type="Google" id="ProtNLM"/>
    </source>
</evidence>
<evidence type="ECO:0000313" key="2">
    <source>
        <dbReference type="EMBL" id="KAB2807380.1"/>
    </source>
</evidence>
<protein>
    <recommendedName>
        <fullName evidence="4">Outer membrane beta-barrel protein</fullName>
    </recommendedName>
</protein>
<proteinExistence type="predicted"/>
<keyword evidence="1" id="KW-0732">Signal</keyword>
<dbReference type="OrthoDB" id="1523667at2"/>